<sequence length="517" mass="62366">MPNQINDALFQLIKTLTKAEKRYFQLYLKSRKTKEDLLFVKLFDVLDKMQHYDERVILQKIPTIRKSQLSNLKAHLYKHLLTSLRLLYKQKDPLLELREQYDFARVLFDKGLYQQSLKMLNKVKEQARKRHELLLWQEVLEFEKVIESRHIMHDIEHRAARLRDESNQLSKQIANLSYLSNLALQIYGLYLRIGHARNEHDARTLSDFFQAATRHIDPSRLSLYEQLYYYQAYSWYYYTLQDFIHYFRYAQKWVDIFHQHPALLETDMGLYLKGMNNLLNAHFYNNYYERYVTDLEKLEQVITTYQSQFDDNTLTSAFAYLYTARINKHFLEGTFTEGLKWVPEIIQGIEQYHDRLDQHRIMVFYYKIACLYFGSGDNENTIVYLNKIIHLKVGDLHADLQCFARILHLIAHYELENYTLVEYLVKSVYHFIAKNKDLSEVMQEIIRFLRKNVYAHPRELKQAFAELKDRLLAISKNPYEKRSFLYLDIISWLESKITGQTVQDIIREKFIKRIPRY</sequence>
<evidence type="ECO:0008006" key="3">
    <source>
        <dbReference type="Google" id="ProtNLM"/>
    </source>
</evidence>
<dbReference type="STRING" id="1393122.SAMN05660895_0148"/>
<evidence type="ECO:0000313" key="1">
    <source>
        <dbReference type="EMBL" id="SFV27608.1"/>
    </source>
</evidence>
<reference evidence="2" key="1">
    <citation type="submission" date="2016-10" db="EMBL/GenBank/DDBJ databases">
        <authorList>
            <person name="Varghese N."/>
            <person name="Submissions S."/>
        </authorList>
    </citation>
    <scope>NUCLEOTIDE SEQUENCE [LARGE SCALE GENOMIC DNA]</scope>
    <source>
        <strain evidence="2">DSM 14807</strain>
    </source>
</reference>
<proteinExistence type="predicted"/>
<dbReference type="AlphaFoldDB" id="A0A1I7MZ21"/>
<organism evidence="1 2">
    <name type="scientific">Thermoflavifilum thermophilum</name>
    <dbReference type="NCBI Taxonomy" id="1393122"/>
    <lineage>
        <taxon>Bacteria</taxon>
        <taxon>Pseudomonadati</taxon>
        <taxon>Bacteroidota</taxon>
        <taxon>Chitinophagia</taxon>
        <taxon>Chitinophagales</taxon>
        <taxon>Chitinophagaceae</taxon>
        <taxon>Thermoflavifilum</taxon>
    </lineage>
</organism>
<dbReference type="Proteomes" id="UP000199537">
    <property type="component" value="Unassembled WGS sequence"/>
</dbReference>
<dbReference type="OrthoDB" id="714416at2"/>
<evidence type="ECO:0000313" key="2">
    <source>
        <dbReference type="Proteomes" id="UP000199537"/>
    </source>
</evidence>
<dbReference type="RefSeq" id="WP_092456336.1">
    <property type="nucleotide sequence ID" value="NZ_FPCJ01000001.1"/>
</dbReference>
<dbReference type="EMBL" id="FPCJ01000001">
    <property type="protein sequence ID" value="SFV27608.1"/>
    <property type="molecule type" value="Genomic_DNA"/>
</dbReference>
<keyword evidence="2" id="KW-1185">Reference proteome</keyword>
<name>A0A1I7MZ21_9BACT</name>
<protein>
    <recommendedName>
        <fullName evidence="3">Tetratricopeptide repeat-containing protein</fullName>
    </recommendedName>
</protein>
<accession>A0A1I7MZ21</accession>
<gene>
    <name evidence="1" type="ORF">SAMN05660895_0148</name>
</gene>